<feature type="non-terminal residue" evidence="3">
    <location>
        <position position="197"/>
    </location>
</feature>
<dbReference type="EMBL" id="VXAA01001235">
    <property type="protein sequence ID" value="NXI63545.1"/>
    <property type="molecule type" value="Genomic_DNA"/>
</dbReference>
<dbReference type="Proteomes" id="UP000567872">
    <property type="component" value="Unassembled WGS sequence"/>
</dbReference>
<dbReference type="InterPro" id="IPR026295">
    <property type="entry name" value="CCD81"/>
</dbReference>
<evidence type="ECO:0000313" key="3">
    <source>
        <dbReference type="EMBL" id="NXI63545.1"/>
    </source>
</evidence>
<sequence>MTTMTSFFWPREGDLRASERALFPTLMSLTTKEIMQIWDRVSLDIQRQLAASKSVRIAGLGTFAVLMQELHVGRKGSLLVRRPVFQLSNIVRKILNLTYARRIIPDSTPVVPLDYATIALETSNPLEAVENCLNETVMYLSHCISNELNIDFVFRDMGVLCVKQKRVKMRFYEKFLLSLDATGNFKEVLVNVSLAVF</sequence>
<accession>A0A7K9URS7</accession>
<dbReference type="Pfam" id="PF14908">
    <property type="entry name" value="HU-CCDC81_euk_1"/>
    <property type="match status" value="1"/>
</dbReference>
<proteinExistence type="predicted"/>
<feature type="non-terminal residue" evidence="3">
    <location>
        <position position="1"/>
    </location>
</feature>
<dbReference type="PANTHER" id="PTHR14362:SF2">
    <property type="entry name" value="COILED-COIL DOMAIN-CONTAINING PROTEIN 81"/>
    <property type="match status" value="1"/>
</dbReference>
<dbReference type="Pfam" id="PF18289">
    <property type="entry name" value="HU-CCDC81_euk_2"/>
    <property type="match status" value="1"/>
</dbReference>
<protein>
    <submittedName>
        <fullName evidence="3">CCD81 protein</fullName>
    </submittedName>
</protein>
<dbReference type="InterPro" id="IPR028034">
    <property type="entry name" value="HU-CCDC81"/>
</dbReference>
<name>A0A7K9URS7_ANSSE</name>
<dbReference type="AlphaFoldDB" id="A0A7K9URS7"/>
<dbReference type="GO" id="GO:0005815">
    <property type="term" value="C:microtubule organizing center"/>
    <property type="evidence" value="ECO:0007669"/>
    <property type="project" value="TreeGrafter"/>
</dbReference>
<organism evidence="3 4">
    <name type="scientific">Anseranas semipalmata</name>
    <name type="common">Magpie goose</name>
    <name type="synonym">Anas semipalmata</name>
    <dbReference type="NCBI Taxonomy" id="8851"/>
    <lineage>
        <taxon>Eukaryota</taxon>
        <taxon>Metazoa</taxon>
        <taxon>Chordata</taxon>
        <taxon>Craniata</taxon>
        <taxon>Vertebrata</taxon>
        <taxon>Euteleostomi</taxon>
        <taxon>Archelosauria</taxon>
        <taxon>Archosauria</taxon>
        <taxon>Dinosauria</taxon>
        <taxon>Saurischia</taxon>
        <taxon>Theropoda</taxon>
        <taxon>Coelurosauria</taxon>
        <taxon>Aves</taxon>
        <taxon>Neognathae</taxon>
        <taxon>Galloanserae</taxon>
        <taxon>Anseriformes</taxon>
        <taxon>Anseranatidae</taxon>
        <taxon>Anseranas</taxon>
    </lineage>
</organism>
<feature type="domain" description="CCDC81 HU" evidence="2">
    <location>
        <begin position="109"/>
        <end position="183"/>
    </location>
</feature>
<evidence type="ECO:0000259" key="1">
    <source>
        <dbReference type="Pfam" id="PF14908"/>
    </source>
</evidence>
<dbReference type="InterPro" id="IPR040673">
    <property type="entry name" value="CCDC81_HU_dom_2"/>
</dbReference>
<dbReference type="OrthoDB" id="8955214at2759"/>
<comment type="caution">
    <text evidence="3">The sequence shown here is derived from an EMBL/GenBank/DDBJ whole genome shotgun (WGS) entry which is preliminary data.</text>
</comment>
<evidence type="ECO:0000313" key="4">
    <source>
        <dbReference type="Proteomes" id="UP000567872"/>
    </source>
</evidence>
<reference evidence="3 4" key="1">
    <citation type="submission" date="2019-09" db="EMBL/GenBank/DDBJ databases">
        <title>Bird 10,000 Genomes (B10K) Project - Family phase.</title>
        <authorList>
            <person name="Zhang G."/>
        </authorList>
    </citation>
    <scope>NUCLEOTIDE SEQUENCE [LARGE SCALE GENOMIC DNA]</scope>
    <source>
        <strain evidence="3">B10K-DU-001-57</strain>
        <tissue evidence="3">Muscle</tissue>
    </source>
</reference>
<evidence type="ECO:0000259" key="2">
    <source>
        <dbReference type="Pfam" id="PF18289"/>
    </source>
</evidence>
<keyword evidence="4" id="KW-1185">Reference proteome</keyword>
<feature type="domain" description="CCDC81 HU" evidence="1">
    <location>
        <begin position="18"/>
        <end position="97"/>
    </location>
</feature>
<dbReference type="PANTHER" id="PTHR14362">
    <property type="entry name" value="COILED-COIL DOMAIN-CONTAINING PROTEIN 81"/>
    <property type="match status" value="1"/>
</dbReference>
<gene>
    <name evidence="3" type="primary">Ccdc81_0</name>
    <name evidence="3" type="ORF">ANSSEM_R08837</name>
</gene>